<evidence type="ECO:0000313" key="2">
    <source>
        <dbReference type="Proteomes" id="UP001220395"/>
    </source>
</evidence>
<reference evidence="1 2" key="1">
    <citation type="submission" date="2023-02" db="EMBL/GenBank/DDBJ databases">
        <title>Genome sequence of Sphingomonas naphthae.</title>
        <authorList>
            <person name="Kim S."/>
            <person name="Heo J."/>
            <person name="Kwon S.-W."/>
        </authorList>
    </citation>
    <scope>NUCLEOTIDE SEQUENCE [LARGE SCALE GENOMIC DNA]</scope>
    <source>
        <strain evidence="1 2">KACC 18716</strain>
    </source>
</reference>
<name>A0ABY7TSG7_9SPHN</name>
<protein>
    <submittedName>
        <fullName evidence="1">Uncharacterized protein</fullName>
    </submittedName>
</protein>
<gene>
    <name evidence="1" type="ORF">PQ455_06230</name>
</gene>
<dbReference type="EMBL" id="CP117411">
    <property type="protein sequence ID" value="WCT74814.1"/>
    <property type="molecule type" value="Genomic_DNA"/>
</dbReference>
<dbReference type="Proteomes" id="UP001220395">
    <property type="component" value="Chromosome"/>
</dbReference>
<organism evidence="1 2">
    <name type="scientific">Sphingomonas naphthae</name>
    <dbReference type="NCBI Taxonomy" id="1813468"/>
    <lineage>
        <taxon>Bacteria</taxon>
        <taxon>Pseudomonadati</taxon>
        <taxon>Pseudomonadota</taxon>
        <taxon>Alphaproteobacteria</taxon>
        <taxon>Sphingomonadales</taxon>
        <taxon>Sphingomonadaceae</taxon>
        <taxon>Sphingomonas</taxon>
    </lineage>
</organism>
<keyword evidence="2" id="KW-1185">Reference proteome</keyword>
<dbReference type="RefSeq" id="WP_273690170.1">
    <property type="nucleotide sequence ID" value="NZ_CP117411.1"/>
</dbReference>
<accession>A0ABY7TSG7</accession>
<sequence length="76" mass="7931">MADDKALDAMRRIDAALARIEAEIDQPPPAGGLGAAYAILEDQHERMRDGIRQIIIGLDAMIGEDADASGAEGVAG</sequence>
<proteinExistence type="predicted"/>
<evidence type="ECO:0000313" key="1">
    <source>
        <dbReference type="EMBL" id="WCT74814.1"/>
    </source>
</evidence>